<feature type="signal peptide" evidence="6">
    <location>
        <begin position="1"/>
        <end position="20"/>
    </location>
</feature>
<dbReference type="GO" id="GO:0031409">
    <property type="term" value="F:pigment binding"/>
    <property type="evidence" value="ECO:0007669"/>
    <property type="project" value="InterPro"/>
</dbReference>
<gene>
    <name evidence="7" type="ORF">DGAL_LOCUS16716</name>
</gene>
<evidence type="ECO:0000256" key="6">
    <source>
        <dbReference type="SAM" id="SignalP"/>
    </source>
</evidence>
<evidence type="ECO:0000256" key="3">
    <source>
        <dbReference type="ARBA" id="ARBA00022729"/>
    </source>
</evidence>
<sequence>MHIWFLFTIGLLSSMSHIRADDYEWGECPKVDPVPDFDFNKFSGLWYVIEKFDLTSPCWTYYFINQNGTRKIIQSYNQTVNLREPEKTPGTVGTLEVIHETEPGFMSVKFSDNIIGKADYIVYFTDYENYGGVFRCQKFLFGHRRSATILSRKPYLSQSFRNQARAKLISYKIDITSFKSVDQQYCKSTKNLESFSNSTKTQEFIWPDNK</sequence>
<keyword evidence="8" id="KW-1185">Reference proteome</keyword>
<dbReference type="PANTHER" id="PTHR10612">
    <property type="entry name" value="APOLIPOPROTEIN D"/>
    <property type="match status" value="1"/>
</dbReference>
<proteinExistence type="inferred from homology"/>
<accession>A0A8J2S1B2</accession>
<evidence type="ECO:0000256" key="5">
    <source>
        <dbReference type="ARBA" id="ARBA00034121"/>
    </source>
</evidence>
<dbReference type="Proteomes" id="UP000789390">
    <property type="component" value="Unassembled WGS sequence"/>
</dbReference>
<evidence type="ECO:0000256" key="4">
    <source>
        <dbReference type="ARBA" id="ARBA00023157"/>
    </source>
</evidence>
<evidence type="ECO:0000313" key="8">
    <source>
        <dbReference type="Proteomes" id="UP000789390"/>
    </source>
</evidence>
<dbReference type="PANTHER" id="PTHR10612:SF49">
    <property type="entry name" value="APOLIPOPROTEIN D-LIKE PROTEIN"/>
    <property type="match status" value="1"/>
</dbReference>
<evidence type="ECO:0008006" key="9">
    <source>
        <dbReference type="Google" id="ProtNLM"/>
    </source>
</evidence>
<organism evidence="7 8">
    <name type="scientific">Daphnia galeata</name>
    <dbReference type="NCBI Taxonomy" id="27404"/>
    <lineage>
        <taxon>Eukaryota</taxon>
        <taxon>Metazoa</taxon>
        <taxon>Ecdysozoa</taxon>
        <taxon>Arthropoda</taxon>
        <taxon>Crustacea</taxon>
        <taxon>Branchiopoda</taxon>
        <taxon>Diplostraca</taxon>
        <taxon>Cladocera</taxon>
        <taxon>Anomopoda</taxon>
        <taxon>Daphniidae</taxon>
        <taxon>Daphnia</taxon>
    </lineage>
</organism>
<dbReference type="GO" id="GO:0030682">
    <property type="term" value="P:symbiont-mediated perturbation of host defenses"/>
    <property type="evidence" value="ECO:0007669"/>
    <property type="project" value="InterPro"/>
</dbReference>
<dbReference type="EMBL" id="CAKKLH010000334">
    <property type="protein sequence ID" value="CAH0112917.1"/>
    <property type="molecule type" value="Genomic_DNA"/>
</dbReference>
<dbReference type="PRINTS" id="PR01273">
    <property type="entry name" value="INVTBRTCOLOR"/>
</dbReference>
<evidence type="ECO:0000313" key="7">
    <source>
        <dbReference type="EMBL" id="CAH0112917.1"/>
    </source>
</evidence>
<dbReference type="GO" id="GO:0005576">
    <property type="term" value="C:extracellular region"/>
    <property type="evidence" value="ECO:0007669"/>
    <property type="project" value="UniProtKB-SubCell"/>
</dbReference>
<keyword evidence="2" id="KW-0964">Secreted</keyword>
<dbReference type="InterPro" id="IPR022272">
    <property type="entry name" value="Lipocalin_CS"/>
</dbReference>
<evidence type="ECO:0000256" key="1">
    <source>
        <dbReference type="ARBA" id="ARBA00004613"/>
    </source>
</evidence>
<keyword evidence="4" id="KW-1015">Disulfide bond</keyword>
<evidence type="ECO:0000256" key="2">
    <source>
        <dbReference type="ARBA" id="ARBA00022525"/>
    </source>
</evidence>
<dbReference type="Pfam" id="PF03973">
    <property type="entry name" value="Triabin"/>
    <property type="match status" value="1"/>
</dbReference>
<comment type="caution">
    <text evidence="7">The sequence shown here is derived from an EMBL/GenBank/DDBJ whole genome shotgun (WGS) entry which is preliminary data.</text>
</comment>
<feature type="chain" id="PRO_5035257700" description="Lipocalin/cytosolic fatty-acid binding domain-containing protein" evidence="6">
    <location>
        <begin position="21"/>
        <end position="210"/>
    </location>
</feature>
<reference evidence="7" key="1">
    <citation type="submission" date="2021-11" db="EMBL/GenBank/DDBJ databases">
        <authorList>
            <person name="Schell T."/>
        </authorList>
    </citation>
    <scope>NUCLEOTIDE SEQUENCE</scope>
    <source>
        <strain evidence="7">M5</strain>
    </source>
</reference>
<dbReference type="GO" id="GO:0005737">
    <property type="term" value="C:cytoplasm"/>
    <property type="evidence" value="ECO:0007669"/>
    <property type="project" value="TreeGrafter"/>
</dbReference>
<dbReference type="Gene3D" id="2.40.128.20">
    <property type="match status" value="1"/>
</dbReference>
<dbReference type="InterPro" id="IPR012674">
    <property type="entry name" value="Calycin"/>
</dbReference>
<dbReference type="InterPro" id="IPR003057">
    <property type="entry name" value="Invtbrt_color"/>
</dbReference>
<keyword evidence="3 6" id="KW-0732">Signal</keyword>
<dbReference type="GO" id="GO:0000302">
    <property type="term" value="P:response to reactive oxygen species"/>
    <property type="evidence" value="ECO:0007669"/>
    <property type="project" value="TreeGrafter"/>
</dbReference>
<comment type="similarity">
    <text evidence="5">Belongs to the calycin superfamily. Triabin family.</text>
</comment>
<dbReference type="GO" id="GO:0006629">
    <property type="term" value="P:lipid metabolic process"/>
    <property type="evidence" value="ECO:0007669"/>
    <property type="project" value="TreeGrafter"/>
</dbReference>
<comment type="subcellular location">
    <subcellularLocation>
        <location evidence="1">Secreted</location>
    </subcellularLocation>
</comment>
<dbReference type="InterPro" id="IPR005657">
    <property type="entry name" value="Triabi/Procalin"/>
</dbReference>
<dbReference type="OrthoDB" id="6728016at2759"/>
<dbReference type="AlphaFoldDB" id="A0A8J2S1B2"/>
<protein>
    <recommendedName>
        <fullName evidence="9">Lipocalin/cytosolic fatty-acid binding domain-containing protein</fullName>
    </recommendedName>
</protein>
<dbReference type="PROSITE" id="PS00213">
    <property type="entry name" value="LIPOCALIN"/>
    <property type="match status" value="1"/>
</dbReference>
<dbReference type="SUPFAM" id="SSF50814">
    <property type="entry name" value="Lipocalins"/>
    <property type="match status" value="1"/>
</dbReference>
<name>A0A8J2S1B2_9CRUS</name>